<dbReference type="Proteomes" id="UP000828390">
    <property type="component" value="Unassembled WGS sequence"/>
</dbReference>
<reference evidence="2" key="2">
    <citation type="submission" date="2020-11" db="EMBL/GenBank/DDBJ databases">
        <authorList>
            <person name="McCartney M.A."/>
            <person name="Auch B."/>
            <person name="Kono T."/>
            <person name="Mallez S."/>
            <person name="Becker A."/>
            <person name="Gohl D.M."/>
            <person name="Silverstein K.A.T."/>
            <person name="Koren S."/>
            <person name="Bechman K.B."/>
            <person name="Herman A."/>
            <person name="Abrahante J.E."/>
            <person name="Garbe J."/>
        </authorList>
    </citation>
    <scope>NUCLEOTIDE SEQUENCE</scope>
    <source>
        <strain evidence="2">Duluth1</strain>
        <tissue evidence="2">Whole animal</tissue>
    </source>
</reference>
<protein>
    <recommendedName>
        <fullName evidence="4">Transmembrane protein</fullName>
    </recommendedName>
</protein>
<evidence type="ECO:0000256" key="1">
    <source>
        <dbReference type="SAM" id="Phobius"/>
    </source>
</evidence>
<evidence type="ECO:0000313" key="3">
    <source>
        <dbReference type="Proteomes" id="UP000828390"/>
    </source>
</evidence>
<accession>A0A9D3YF69</accession>
<reference evidence="2" key="1">
    <citation type="journal article" date="2019" name="bioRxiv">
        <title>The Genome of the Zebra Mussel, Dreissena polymorpha: A Resource for Invasive Species Research.</title>
        <authorList>
            <person name="McCartney M.A."/>
            <person name="Auch B."/>
            <person name="Kono T."/>
            <person name="Mallez S."/>
            <person name="Zhang Y."/>
            <person name="Obille A."/>
            <person name="Becker A."/>
            <person name="Abrahante J.E."/>
            <person name="Garbe J."/>
            <person name="Badalamenti J.P."/>
            <person name="Herman A."/>
            <person name="Mangelson H."/>
            <person name="Liachko I."/>
            <person name="Sullivan S."/>
            <person name="Sone E.D."/>
            <person name="Koren S."/>
            <person name="Silverstein K.A.T."/>
            <person name="Beckman K.B."/>
            <person name="Gohl D.M."/>
        </authorList>
    </citation>
    <scope>NUCLEOTIDE SEQUENCE</scope>
    <source>
        <strain evidence="2">Duluth1</strain>
        <tissue evidence="2">Whole animal</tissue>
    </source>
</reference>
<proteinExistence type="predicted"/>
<dbReference type="AlphaFoldDB" id="A0A9D3YF69"/>
<keyword evidence="1" id="KW-0812">Transmembrane</keyword>
<keyword evidence="3" id="KW-1185">Reference proteome</keyword>
<keyword evidence="1" id="KW-1133">Transmembrane helix</keyword>
<name>A0A9D3YF69_DREPO</name>
<evidence type="ECO:0000313" key="2">
    <source>
        <dbReference type="EMBL" id="KAH3697661.1"/>
    </source>
</evidence>
<keyword evidence="1" id="KW-0472">Membrane</keyword>
<gene>
    <name evidence="2" type="ORF">DPMN_085166</name>
</gene>
<organism evidence="2 3">
    <name type="scientific">Dreissena polymorpha</name>
    <name type="common">Zebra mussel</name>
    <name type="synonym">Mytilus polymorpha</name>
    <dbReference type="NCBI Taxonomy" id="45954"/>
    <lineage>
        <taxon>Eukaryota</taxon>
        <taxon>Metazoa</taxon>
        <taxon>Spiralia</taxon>
        <taxon>Lophotrochozoa</taxon>
        <taxon>Mollusca</taxon>
        <taxon>Bivalvia</taxon>
        <taxon>Autobranchia</taxon>
        <taxon>Heteroconchia</taxon>
        <taxon>Euheterodonta</taxon>
        <taxon>Imparidentia</taxon>
        <taxon>Neoheterodontei</taxon>
        <taxon>Myida</taxon>
        <taxon>Dreissenoidea</taxon>
        <taxon>Dreissenidae</taxon>
        <taxon>Dreissena</taxon>
    </lineage>
</organism>
<dbReference type="EMBL" id="JAIWYP010000016">
    <property type="protein sequence ID" value="KAH3697661.1"/>
    <property type="molecule type" value="Genomic_DNA"/>
</dbReference>
<sequence>MFCADVGQGETSNGTGSGSIVDCFDWVSCINQTCGCCLSCRGCDVVVLVVMMMVILKKLMTIRRRRRRVRVMIMCGR</sequence>
<comment type="caution">
    <text evidence="2">The sequence shown here is derived from an EMBL/GenBank/DDBJ whole genome shotgun (WGS) entry which is preliminary data.</text>
</comment>
<evidence type="ECO:0008006" key="4">
    <source>
        <dbReference type="Google" id="ProtNLM"/>
    </source>
</evidence>
<feature type="transmembrane region" description="Helical" evidence="1">
    <location>
        <begin position="45"/>
        <end position="62"/>
    </location>
</feature>